<keyword evidence="3" id="KW-0645">Protease</keyword>
<dbReference type="Pfam" id="PF02016">
    <property type="entry name" value="Peptidase_S66"/>
    <property type="match status" value="1"/>
</dbReference>
<name>A0A853AIG8_9PSEU</name>
<evidence type="ECO:0000256" key="2">
    <source>
        <dbReference type="ARBA" id="ARBA00022645"/>
    </source>
</evidence>
<dbReference type="SUPFAM" id="SSF52317">
    <property type="entry name" value="Class I glutamine amidotransferase-like"/>
    <property type="match status" value="1"/>
</dbReference>
<proteinExistence type="inferred from homology"/>
<comment type="caution">
    <text evidence="9">The sequence shown here is derived from an EMBL/GenBank/DDBJ whole genome shotgun (WGS) entry which is preliminary data.</text>
</comment>
<dbReference type="Proteomes" id="UP000587002">
    <property type="component" value="Unassembled WGS sequence"/>
</dbReference>
<comment type="similarity">
    <text evidence="1">Belongs to the peptidase S66 family.</text>
</comment>
<evidence type="ECO:0000259" key="7">
    <source>
        <dbReference type="Pfam" id="PF02016"/>
    </source>
</evidence>
<feature type="active site" description="Charge relay system" evidence="6">
    <location>
        <position position="290"/>
    </location>
</feature>
<keyword evidence="2 9" id="KW-0121">Carboxypeptidase</keyword>
<dbReference type="InterPro" id="IPR027461">
    <property type="entry name" value="Carboxypeptidase_A_C_sf"/>
</dbReference>
<evidence type="ECO:0000256" key="3">
    <source>
        <dbReference type="ARBA" id="ARBA00022670"/>
    </source>
</evidence>
<keyword evidence="5" id="KW-0720">Serine protease</keyword>
<evidence type="ECO:0000256" key="1">
    <source>
        <dbReference type="ARBA" id="ARBA00010233"/>
    </source>
</evidence>
<evidence type="ECO:0000259" key="8">
    <source>
        <dbReference type="Pfam" id="PF17676"/>
    </source>
</evidence>
<organism evidence="9 10">
    <name type="scientific">Saccharopolyspora hordei</name>
    <dbReference type="NCBI Taxonomy" id="1838"/>
    <lineage>
        <taxon>Bacteria</taxon>
        <taxon>Bacillati</taxon>
        <taxon>Actinomycetota</taxon>
        <taxon>Actinomycetes</taxon>
        <taxon>Pseudonocardiales</taxon>
        <taxon>Pseudonocardiaceae</taxon>
        <taxon>Saccharopolyspora</taxon>
    </lineage>
</organism>
<keyword evidence="10" id="KW-1185">Reference proteome</keyword>
<dbReference type="Gene3D" id="3.40.50.10740">
    <property type="entry name" value="Class I glutamine amidotransferase-like"/>
    <property type="match status" value="1"/>
</dbReference>
<feature type="active site" description="Charge relay system" evidence="6">
    <location>
        <position position="225"/>
    </location>
</feature>
<dbReference type="SUPFAM" id="SSF141986">
    <property type="entry name" value="LD-carboxypeptidase A C-terminal domain-like"/>
    <property type="match status" value="1"/>
</dbReference>
<dbReference type="CDD" id="cd07025">
    <property type="entry name" value="Peptidase_S66"/>
    <property type="match status" value="1"/>
</dbReference>
<evidence type="ECO:0000256" key="4">
    <source>
        <dbReference type="ARBA" id="ARBA00022801"/>
    </source>
</evidence>
<dbReference type="InterPro" id="IPR040921">
    <property type="entry name" value="Peptidase_S66C"/>
</dbReference>
<dbReference type="GO" id="GO:0006508">
    <property type="term" value="P:proteolysis"/>
    <property type="evidence" value="ECO:0007669"/>
    <property type="project" value="UniProtKB-KW"/>
</dbReference>
<dbReference type="Pfam" id="PF17676">
    <property type="entry name" value="Peptidase_S66C"/>
    <property type="match status" value="1"/>
</dbReference>
<reference evidence="9 10" key="1">
    <citation type="submission" date="2020-07" db="EMBL/GenBank/DDBJ databases">
        <title>Sequencing the genomes of 1000 actinobacteria strains.</title>
        <authorList>
            <person name="Klenk H.-P."/>
        </authorList>
    </citation>
    <scope>NUCLEOTIDE SEQUENCE [LARGE SCALE GENOMIC DNA]</scope>
    <source>
        <strain evidence="9 10">DSM 44065</strain>
    </source>
</reference>
<dbReference type="Gene3D" id="3.50.30.60">
    <property type="entry name" value="LD-carboxypeptidase A C-terminal domain-like"/>
    <property type="match status" value="1"/>
</dbReference>
<dbReference type="InterPro" id="IPR029062">
    <property type="entry name" value="Class_I_gatase-like"/>
</dbReference>
<feature type="active site" description="Nucleophile" evidence="6">
    <location>
        <position position="128"/>
    </location>
</feature>
<gene>
    <name evidence="9" type="ORF">HNR68_002438</name>
</gene>
<feature type="domain" description="LD-carboxypeptidase C-terminal" evidence="8">
    <location>
        <begin position="193"/>
        <end position="305"/>
    </location>
</feature>
<dbReference type="PANTHER" id="PTHR30237:SF2">
    <property type="entry name" value="MUREIN TETRAPEPTIDE CARBOXYPEPTIDASE"/>
    <property type="match status" value="1"/>
</dbReference>
<evidence type="ECO:0000256" key="5">
    <source>
        <dbReference type="ARBA" id="ARBA00022825"/>
    </source>
</evidence>
<dbReference type="EMBL" id="JACCFJ010000001">
    <property type="protein sequence ID" value="NYI83808.1"/>
    <property type="molecule type" value="Genomic_DNA"/>
</dbReference>
<dbReference type="InterPro" id="IPR040449">
    <property type="entry name" value="Peptidase_S66_N"/>
</dbReference>
<evidence type="ECO:0000313" key="9">
    <source>
        <dbReference type="EMBL" id="NYI83808.1"/>
    </source>
</evidence>
<feature type="domain" description="LD-carboxypeptidase N-terminal" evidence="7">
    <location>
        <begin position="28"/>
        <end position="148"/>
    </location>
</feature>
<accession>A0A853AIG8</accession>
<dbReference type="EC" id="3.4.17.13" evidence="9"/>
<dbReference type="InterPro" id="IPR027478">
    <property type="entry name" value="LdcA_N"/>
</dbReference>
<dbReference type="GO" id="GO:0008236">
    <property type="term" value="F:serine-type peptidase activity"/>
    <property type="evidence" value="ECO:0007669"/>
    <property type="project" value="UniProtKB-KW"/>
</dbReference>
<evidence type="ECO:0000256" key="6">
    <source>
        <dbReference type="PIRSR" id="PIRSR028757-1"/>
    </source>
</evidence>
<sequence length="320" mass="34248">MIADRGMELPMSMRELRRPPRLRSGDTVALVAPAGPVPEDLLDAGLAHLRAWGLDVRVGKHVRDRHPRLGYLAGTDAERAADLQEAWCDPDVTAVFCARGGYGSMRVLDHLDWGEMAAAGPKVFVGSSDITALHEAVATQLGLVTVFGPMVATEAFVQDPAAREHLRRTLFQPESVTILTRSSADALVRGRARGTTYGGNLSIVAASLGAPDAPTPPERGIALLEDVTESPYQLDRFVTQLLRAGWFDHAVGIALGSWTECGPLEEVRAVMSDLLGGLGVPVLWELGFGHCTAQRTIPLGVAAELDTDAQRLSVLQPALL</sequence>
<dbReference type="PANTHER" id="PTHR30237">
    <property type="entry name" value="MURAMOYLTETRAPEPTIDE CARBOXYPEPTIDASE"/>
    <property type="match status" value="1"/>
</dbReference>
<dbReference type="GO" id="GO:0106415">
    <property type="term" value="F:muramoyltetrapeptide carboxypeptidase activity"/>
    <property type="evidence" value="ECO:0007669"/>
    <property type="project" value="UniProtKB-EC"/>
</dbReference>
<dbReference type="InterPro" id="IPR003507">
    <property type="entry name" value="S66_fam"/>
</dbReference>
<evidence type="ECO:0000313" key="10">
    <source>
        <dbReference type="Proteomes" id="UP000587002"/>
    </source>
</evidence>
<dbReference type="PIRSF" id="PIRSF028757">
    <property type="entry name" value="LD-carboxypeptidase"/>
    <property type="match status" value="1"/>
</dbReference>
<keyword evidence="4 9" id="KW-0378">Hydrolase</keyword>
<dbReference type="AlphaFoldDB" id="A0A853AIG8"/>
<protein>
    <submittedName>
        <fullName evidence="9">Muramoyltetrapeptide carboxypeptidase</fullName>
        <ecNumber evidence="9">3.4.17.13</ecNumber>
    </submittedName>
</protein>